<evidence type="ECO:0000313" key="5">
    <source>
        <dbReference type="Ensembl" id="ENSDCDP00010023450.1"/>
    </source>
</evidence>
<dbReference type="AlphaFoldDB" id="A0AAY4BRA5"/>
<name>A0AAY4BRA5_9TELE</name>
<evidence type="ECO:0000256" key="2">
    <source>
        <dbReference type="ARBA" id="ARBA00022692"/>
    </source>
</evidence>
<dbReference type="Gene3D" id="2.60.40.10">
    <property type="entry name" value="Immunoglobulins"/>
    <property type="match status" value="2"/>
</dbReference>
<evidence type="ECO:0000256" key="3">
    <source>
        <dbReference type="ARBA" id="ARBA00023136"/>
    </source>
</evidence>
<dbReference type="GeneTree" id="ENSGT00950000182977"/>
<dbReference type="PROSITE" id="PS50835">
    <property type="entry name" value="IG_LIKE"/>
    <property type="match status" value="1"/>
</dbReference>
<dbReference type="SUPFAM" id="SSF48726">
    <property type="entry name" value="Immunoglobulin"/>
    <property type="match status" value="2"/>
</dbReference>
<reference evidence="5 6" key="1">
    <citation type="submission" date="2020-06" db="EMBL/GenBank/DDBJ databases">
        <authorList>
            <consortium name="Wellcome Sanger Institute Data Sharing"/>
        </authorList>
    </citation>
    <scope>NUCLEOTIDE SEQUENCE [LARGE SCALE GENOMIC DNA]</scope>
</reference>
<dbReference type="GO" id="GO:0004888">
    <property type="term" value="F:transmembrane signaling receptor activity"/>
    <property type="evidence" value="ECO:0007669"/>
    <property type="project" value="TreeGrafter"/>
</dbReference>
<dbReference type="GO" id="GO:0005886">
    <property type="term" value="C:plasma membrane"/>
    <property type="evidence" value="ECO:0007669"/>
    <property type="project" value="TreeGrafter"/>
</dbReference>
<sequence length="312" mass="34741">ASTPVKFNCHTHCFITGYLWTVSKVAMQTGGSVTIPCHYHHMYKDAVKYWCKGKAWATCLEIGRHPLKGQRTRFLVTDDPTELVITLTMRNLQVRDTNRYWCAVKLGGFMRPDVRSSFTLQVTDVGTNVTVTCHYSNSLKSSVKKWCESGDLHSCKMTQNSEASLEIADDGEGVFTVTMMEVQRKGTGWYWCSAGDIQAPVHINVTQGAQSNTACELVLKPVFKLCACSVQKEMKTLVLECHEPNSSCFNSNYRHSAKDDLHSGTAVYNTSSSVPSDTRISICLSQPPAINIYSSQSSYTSSNIFRIIILDS</sequence>
<dbReference type="InterPro" id="IPR050671">
    <property type="entry name" value="CD300_family_receptors"/>
</dbReference>
<proteinExistence type="predicted"/>
<keyword evidence="3" id="KW-0472">Membrane</keyword>
<dbReference type="PANTHER" id="PTHR11860">
    <property type="entry name" value="POLYMERIC-IMMUNOGLOBULIN RECEPTOR"/>
    <property type="match status" value="1"/>
</dbReference>
<reference evidence="5" key="2">
    <citation type="submission" date="2025-08" db="UniProtKB">
        <authorList>
            <consortium name="Ensembl"/>
        </authorList>
    </citation>
    <scope>IDENTIFICATION</scope>
</reference>
<dbReference type="InterPro" id="IPR013106">
    <property type="entry name" value="Ig_V-set"/>
</dbReference>
<organism evidence="5 6">
    <name type="scientific">Denticeps clupeoides</name>
    <name type="common">denticle herring</name>
    <dbReference type="NCBI Taxonomy" id="299321"/>
    <lineage>
        <taxon>Eukaryota</taxon>
        <taxon>Metazoa</taxon>
        <taxon>Chordata</taxon>
        <taxon>Craniata</taxon>
        <taxon>Vertebrata</taxon>
        <taxon>Euteleostomi</taxon>
        <taxon>Actinopterygii</taxon>
        <taxon>Neopterygii</taxon>
        <taxon>Teleostei</taxon>
        <taxon>Clupei</taxon>
        <taxon>Clupeiformes</taxon>
        <taxon>Denticipitoidei</taxon>
        <taxon>Denticipitidae</taxon>
        <taxon>Denticeps</taxon>
    </lineage>
</organism>
<dbReference type="PANTHER" id="PTHR11860:SF87">
    <property type="entry name" value="CMRF35-LIKE MOLECULE 8"/>
    <property type="match status" value="1"/>
</dbReference>
<dbReference type="InterPro" id="IPR013783">
    <property type="entry name" value="Ig-like_fold"/>
</dbReference>
<dbReference type="Proteomes" id="UP000694580">
    <property type="component" value="Chromosome 13"/>
</dbReference>
<comment type="subcellular location">
    <subcellularLocation>
        <location evidence="1">Membrane</location>
    </subcellularLocation>
</comment>
<keyword evidence="6" id="KW-1185">Reference proteome</keyword>
<protein>
    <recommendedName>
        <fullName evidence="4">Ig-like domain-containing protein</fullName>
    </recommendedName>
</protein>
<evidence type="ECO:0000259" key="4">
    <source>
        <dbReference type="PROSITE" id="PS50835"/>
    </source>
</evidence>
<dbReference type="InterPro" id="IPR036179">
    <property type="entry name" value="Ig-like_dom_sf"/>
</dbReference>
<keyword evidence="2" id="KW-0812">Transmembrane</keyword>
<reference evidence="5" key="3">
    <citation type="submission" date="2025-09" db="UniProtKB">
        <authorList>
            <consortium name="Ensembl"/>
        </authorList>
    </citation>
    <scope>IDENTIFICATION</scope>
</reference>
<dbReference type="InterPro" id="IPR003599">
    <property type="entry name" value="Ig_sub"/>
</dbReference>
<dbReference type="Ensembl" id="ENSDCDT00010028464.1">
    <property type="protein sequence ID" value="ENSDCDP00010023450.1"/>
    <property type="gene ID" value="ENSDCDG00010014323.1"/>
</dbReference>
<dbReference type="InterPro" id="IPR007110">
    <property type="entry name" value="Ig-like_dom"/>
</dbReference>
<dbReference type="Pfam" id="PF07686">
    <property type="entry name" value="V-set"/>
    <property type="match status" value="1"/>
</dbReference>
<feature type="domain" description="Ig-like" evidence="4">
    <location>
        <begin position="112"/>
        <end position="204"/>
    </location>
</feature>
<dbReference type="SMART" id="SM00409">
    <property type="entry name" value="IG"/>
    <property type="match status" value="2"/>
</dbReference>
<accession>A0AAY4BRA5</accession>
<evidence type="ECO:0000313" key="6">
    <source>
        <dbReference type="Proteomes" id="UP000694580"/>
    </source>
</evidence>
<evidence type="ECO:0000256" key="1">
    <source>
        <dbReference type="ARBA" id="ARBA00004370"/>
    </source>
</evidence>